<proteinExistence type="inferred from homology"/>
<dbReference type="InterPro" id="IPR001412">
    <property type="entry name" value="aa-tRNA-synth_I_CS"/>
</dbReference>
<evidence type="ECO:0000256" key="12">
    <source>
        <dbReference type="RuleBase" id="RU363037"/>
    </source>
</evidence>
<comment type="similarity">
    <text evidence="2">Belongs to the class-I aminoacyl-tRNA synthetase family. Glutamate--tRNA ligase type 2 subfamily.</text>
</comment>
<feature type="domain" description="Glutamyl/glutaminyl-tRNA synthetase class Ib catalytic" evidence="13">
    <location>
        <begin position="179"/>
        <end position="501"/>
    </location>
</feature>
<evidence type="ECO:0000256" key="10">
    <source>
        <dbReference type="ARBA" id="ARBA00030865"/>
    </source>
</evidence>
<evidence type="ECO:0000256" key="5">
    <source>
        <dbReference type="ARBA" id="ARBA00022598"/>
    </source>
</evidence>
<dbReference type="FunFam" id="1.10.1160.10:FF:000001">
    <property type="entry name" value="Glutamine--tRNA ligase"/>
    <property type="match status" value="1"/>
</dbReference>
<keyword evidence="17" id="KW-1185">Reference proteome</keyword>
<evidence type="ECO:0000259" key="15">
    <source>
        <dbReference type="Pfam" id="PF20974"/>
    </source>
</evidence>
<evidence type="ECO:0000256" key="8">
    <source>
        <dbReference type="ARBA" id="ARBA00022917"/>
    </source>
</evidence>
<dbReference type="SUPFAM" id="SSF50715">
    <property type="entry name" value="Ribosomal protein L25-like"/>
    <property type="match status" value="1"/>
</dbReference>
<dbReference type="InterPro" id="IPR000924">
    <property type="entry name" value="Glu/Gln-tRNA-synth"/>
</dbReference>
<dbReference type="Pfam" id="PF03950">
    <property type="entry name" value="tRNA-synt_1c_C"/>
    <property type="match status" value="1"/>
</dbReference>
<dbReference type="Gene3D" id="1.20.1050.130">
    <property type="match status" value="1"/>
</dbReference>
<dbReference type="Gene3D" id="3.40.50.620">
    <property type="entry name" value="HUPs"/>
    <property type="match status" value="1"/>
</dbReference>
<dbReference type="InterPro" id="IPR050132">
    <property type="entry name" value="Gln/Glu-tRNA_Ligase"/>
</dbReference>
<dbReference type="EMBL" id="FUEG01000010">
    <property type="protein sequence ID" value="SJL09265.1"/>
    <property type="molecule type" value="Genomic_DNA"/>
</dbReference>
<dbReference type="AlphaFoldDB" id="A0A284RKK5"/>
<dbReference type="GO" id="GO:0005524">
    <property type="term" value="F:ATP binding"/>
    <property type="evidence" value="ECO:0007669"/>
    <property type="project" value="UniProtKB-KW"/>
</dbReference>
<dbReference type="FunFam" id="3.90.800.10:FF:000001">
    <property type="entry name" value="Glutamine--tRNA ligase"/>
    <property type="match status" value="1"/>
</dbReference>
<evidence type="ECO:0000256" key="7">
    <source>
        <dbReference type="ARBA" id="ARBA00022840"/>
    </source>
</evidence>
<evidence type="ECO:0000256" key="3">
    <source>
        <dbReference type="ARBA" id="ARBA00012835"/>
    </source>
</evidence>
<keyword evidence="7 12" id="KW-0067">ATP-binding</keyword>
<evidence type="ECO:0000256" key="2">
    <source>
        <dbReference type="ARBA" id="ARBA00008927"/>
    </source>
</evidence>
<evidence type="ECO:0000256" key="6">
    <source>
        <dbReference type="ARBA" id="ARBA00022741"/>
    </source>
</evidence>
<keyword evidence="8 12" id="KW-0648">Protein biosynthesis</keyword>
<dbReference type="OrthoDB" id="10250478at2759"/>
<dbReference type="NCBIfam" id="TIGR00463">
    <property type="entry name" value="gltX_arch"/>
    <property type="match status" value="1"/>
</dbReference>
<reference evidence="17" key="1">
    <citation type="journal article" date="2017" name="Nat. Ecol. Evol.">
        <title>Genome expansion and lineage-specific genetic innovations in the forest pathogenic fungi Armillaria.</title>
        <authorList>
            <person name="Sipos G."/>
            <person name="Prasanna A.N."/>
            <person name="Walter M.C."/>
            <person name="O'Connor E."/>
            <person name="Balint B."/>
            <person name="Krizsan K."/>
            <person name="Kiss B."/>
            <person name="Hess J."/>
            <person name="Varga T."/>
            <person name="Slot J."/>
            <person name="Riley R."/>
            <person name="Boka B."/>
            <person name="Rigling D."/>
            <person name="Barry K."/>
            <person name="Lee J."/>
            <person name="Mihaltcheva S."/>
            <person name="LaButti K."/>
            <person name="Lipzen A."/>
            <person name="Waldron R."/>
            <person name="Moloney N.M."/>
            <person name="Sperisen C."/>
            <person name="Kredics L."/>
            <person name="Vagvoelgyi C."/>
            <person name="Patrignani A."/>
            <person name="Fitzpatrick D."/>
            <person name="Nagy I."/>
            <person name="Doyle S."/>
            <person name="Anderson J.B."/>
            <person name="Grigoriev I.V."/>
            <person name="Gueldener U."/>
            <person name="Muensterkoetter M."/>
            <person name="Nagy L.G."/>
        </authorList>
    </citation>
    <scope>NUCLEOTIDE SEQUENCE [LARGE SCALE GENOMIC DNA]</scope>
    <source>
        <strain evidence="17">C18/9</strain>
    </source>
</reference>
<keyword evidence="5 12" id="KW-0436">Ligase</keyword>
<dbReference type="SUPFAM" id="SSF52374">
    <property type="entry name" value="Nucleotidylyl transferase"/>
    <property type="match status" value="1"/>
</dbReference>
<dbReference type="FunFam" id="3.40.50.620:FF:000037">
    <property type="entry name" value="Glutamine--tRNA ligase cytoplasmic"/>
    <property type="match status" value="1"/>
</dbReference>
<dbReference type="GO" id="GO:0005829">
    <property type="term" value="C:cytosol"/>
    <property type="evidence" value="ECO:0007669"/>
    <property type="project" value="TreeGrafter"/>
</dbReference>
<dbReference type="InterPro" id="IPR011035">
    <property type="entry name" value="Ribosomal_bL25/Gln-tRNA_synth"/>
</dbReference>
<dbReference type="InterPro" id="IPR004526">
    <property type="entry name" value="Glu-tRNA-synth_arc/euk"/>
</dbReference>
<dbReference type="InterPro" id="IPR020059">
    <property type="entry name" value="Glu/Gln-tRNA-synth_Ib_codon-bd"/>
</dbReference>
<comment type="catalytic activity">
    <reaction evidence="11">
        <text>tRNA(Glu) + L-glutamate + ATP = L-glutamyl-tRNA(Glu) + AMP + diphosphate</text>
        <dbReference type="Rhea" id="RHEA:23540"/>
        <dbReference type="Rhea" id="RHEA-COMP:9663"/>
        <dbReference type="Rhea" id="RHEA-COMP:9680"/>
        <dbReference type="ChEBI" id="CHEBI:29985"/>
        <dbReference type="ChEBI" id="CHEBI:30616"/>
        <dbReference type="ChEBI" id="CHEBI:33019"/>
        <dbReference type="ChEBI" id="CHEBI:78442"/>
        <dbReference type="ChEBI" id="CHEBI:78520"/>
        <dbReference type="ChEBI" id="CHEBI:456215"/>
        <dbReference type="EC" id="6.1.1.17"/>
    </reaction>
</comment>
<dbReference type="GO" id="GO:0017102">
    <property type="term" value="C:methionyl glutamyl tRNA synthetase complex"/>
    <property type="evidence" value="ECO:0007669"/>
    <property type="project" value="TreeGrafter"/>
</dbReference>
<dbReference type="PANTHER" id="PTHR43097">
    <property type="entry name" value="GLUTAMINE-TRNA LIGASE"/>
    <property type="match status" value="1"/>
</dbReference>
<dbReference type="GO" id="GO:0004818">
    <property type="term" value="F:glutamate-tRNA ligase activity"/>
    <property type="evidence" value="ECO:0007669"/>
    <property type="project" value="UniProtKB-EC"/>
</dbReference>
<evidence type="ECO:0000259" key="13">
    <source>
        <dbReference type="Pfam" id="PF00749"/>
    </source>
</evidence>
<dbReference type="InterPro" id="IPR049437">
    <property type="entry name" value="tRNA-synt_1c_C2"/>
</dbReference>
<dbReference type="Gene3D" id="2.40.240.10">
    <property type="entry name" value="Ribosomal Protein L25, Chain P"/>
    <property type="match status" value="1"/>
</dbReference>
<protein>
    <recommendedName>
        <fullName evidence="3">glutamate--tRNA ligase</fullName>
        <ecNumber evidence="3">6.1.1.17</ecNumber>
    </recommendedName>
    <alternativeName>
        <fullName evidence="10">Glutamyl-tRNA synthetase</fullName>
    </alternativeName>
</protein>
<dbReference type="InterPro" id="IPR036282">
    <property type="entry name" value="Glutathione-S-Trfase_C_sf"/>
</dbReference>
<dbReference type="Pfam" id="PF00749">
    <property type="entry name" value="tRNA-synt_1c"/>
    <property type="match status" value="1"/>
</dbReference>
<feature type="domain" description="tRNA synthetases class I (E and Q) anti-codon binding" evidence="15">
    <location>
        <begin position="609"/>
        <end position="688"/>
    </location>
</feature>
<keyword evidence="4" id="KW-0963">Cytoplasm</keyword>
<dbReference type="Proteomes" id="UP000219338">
    <property type="component" value="Unassembled WGS sequence"/>
</dbReference>
<evidence type="ECO:0000256" key="1">
    <source>
        <dbReference type="ARBA" id="ARBA00004496"/>
    </source>
</evidence>
<dbReference type="PRINTS" id="PR00987">
    <property type="entry name" value="TRNASYNTHGLU"/>
</dbReference>
<keyword evidence="9 12" id="KW-0030">Aminoacyl-tRNA synthetase</keyword>
<evidence type="ECO:0000256" key="11">
    <source>
        <dbReference type="ARBA" id="ARBA00048351"/>
    </source>
</evidence>
<comment type="subcellular location">
    <subcellularLocation>
        <location evidence="1">Cytoplasm</location>
    </subcellularLocation>
</comment>
<gene>
    <name evidence="16" type="ORF">ARMOST_12642</name>
</gene>
<dbReference type="GO" id="GO:0006424">
    <property type="term" value="P:glutamyl-tRNA aminoacylation"/>
    <property type="evidence" value="ECO:0007669"/>
    <property type="project" value="InterPro"/>
</dbReference>
<evidence type="ECO:0000256" key="9">
    <source>
        <dbReference type="ARBA" id="ARBA00023146"/>
    </source>
</evidence>
<accession>A0A284RKK5</accession>
<dbReference type="HAMAP" id="MF_02076">
    <property type="entry name" value="Glu_tRNA_synth_type2"/>
    <property type="match status" value="1"/>
</dbReference>
<name>A0A284RKK5_ARMOS</name>
<dbReference type="InterPro" id="IPR020058">
    <property type="entry name" value="Glu/Gln-tRNA-synth_Ib_cat-dom"/>
</dbReference>
<dbReference type="EC" id="6.1.1.17" evidence="3"/>
<feature type="domain" description="Glutamyl/glutaminyl-tRNA synthetase class Ib anti-codon binding" evidence="14">
    <location>
        <begin position="504"/>
        <end position="595"/>
    </location>
</feature>
<dbReference type="Pfam" id="PF20974">
    <property type="entry name" value="tRNA-synt_1c_C2"/>
    <property type="match status" value="1"/>
</dbReference>
<dbReference type="STRING" id="47428.A0A284RKK5"/>
<organism evidence="16 17">
    <name type="scientific">Armillaria ostoyae</name>
    <name type="common">Armillaria root rot fungus</name>
    <dbReference type="NCBI Taxonomy" id="47428"/>
    <lineage>
        <taxon>Eukaryota</taxon>
        <taxon>Fungi</taxon>
        <taxon>Dikarya</taxon>
        <taxon>Basidiomycota</taxon>
        <taxon>Agaricomycotina</taxon>
        <taxon>Agaricomycetes</taxon>
        <taxon>Agaricomycetidae</taxon>
        <taxon>Agaricales</taxon>
        <taxon>Marasmiineae</taxon>
        <taxon>Physalacriaceae</taxon>
        <taxon>Armillaria</taxon>
    </lineage>
</organism>
<evidence type="ECO:0000313" key="16">
    <source>
        <dbReference type="EMBL" id="SJL09265.1"/>
    </source>
</evidence>
<dbReference type="InterPro" id="IPR020056">
    <property type="entry name" value="Rbsml_bL25/Gln-tRNA_synth_N"/>
</dbReference>
<dbReference type="PROSITE" id="PS00178">
    <property type="entry name" value="AA_TRNA_LIGASE_I"/>
    <property type="match status" value="1"/>
</dbReference>
<keyword evidence="6 12" id="KW-0547">Nucleotide-binding</keyword>
<sequence length="712" mass="79934">MEFRLSTATSPFPFCHLALAAHNTDISIVFDDSAEKPSLRVDGAESTESLADVADVPDSNDLFIADLAAFATVATTLHDVTTVLDSLNDYLQFQTFLSGHILSTSDWLVWGSLKGNPKALGLLKGSNYPHLLRLFSYIESLSVTQRALSCLSAARAQKHRSRNAAATFALGLPDAIDGQVVTRFPPEPSGYLHIGHTKAVVLNQFFANMYHGKILVRFDDTNPTKEKAEYEETIIEDLHLLDVSPSHISHTSDYFDQLHAFAVDLIRSGKAYADDTDAIEPFPQPCSCSSSAHGELTRFAFDRFHGIASLRRDATVEENLNRFEAMTKGFPEASRWCIRVKMEMSNPNKAMRDPVIYRYNATPHHRTGGKWNVYPTYDFACPVVDSIEGVTHALRTNEYRDRNPQYYWMIEALGLRPVHIWDFSRLNFVHTVLSKRKLQQFVDKGLVHGWDDPRFPTVRGMRRRGLTVEALRQFMLKQGPSQAILSLEWDSLWALNRRVIDPIAPRHWAIVKEDIVPVIIKGGPHESYFLTLPKHKKNPSAGIKQTMYSSNVFVEQGDACSFDEDEEITLMDWGNAIVRKKTLDPVTQKVVLLEMDLHIEGDFRATKKKITWLTGPASVEVVLLDYGPLITKKKLEAGDDWEGFVPAVSEFQVAAMADANVADLNQTKMADKTQSIIQFERKGFYSFDGVNSEGKYVFIKVPDGRSGPSGNA</sequence>
<dbReference type="InterPro" id="IPR014729">
    <property type="entry name" value="Rossmann-like_a/b/a_fold"/>
</dbReference>
<evidence type="ECO:0000313" key="17">
    <source>
        <dbReference type="Proteomes" id="UP000219338"/>
    </source>
</evidence>
<evidence type="ECO:0000259" key="14">
    <source>
        <dbReference type="Pfam" id="PF03950"/>
    </source>
</evidence>
<evidence type="ECO:0000256" key="4">
    <source>
        <dbReference type="ARBA" id="ARBA00022490"/>
    </source>
</evidence>
<dbReference type="SUPFAM" id="SSF47616">
    <property type="entry name" value="GST C-terminal domain-like"/>
    <property type="match status" value="1"/>
</dbReference>
<dbReference type="PANTHER" id="PTHR43097:SF5">
    <property type="entry name" value="GLUTAMATE--TRNA LIGASE"/>
    <property type="match status" value="1"/>
</dbReference>
<dbReference type="OMA" id="ANRYFFV"/>